<feature type="domain" description="Mandelate racemase/muconate lactonizing enzyme C-terminal" evidence="4">
    <location>
        <begin position="21"/>
        <end position="117"/>
    </location>
</feature>
<dbReference type="SMART" id="SM00922">
    <property type="entry name" value="MR_MLE"/>
    <property type="match status" value="1"/>
</dbReference>
<evidence type="ECO:0000256" key="3">
    <source>
        <dbReference type="ARBA" id="ARBA00022842"/>
    </source>
</evidence>
<dbReference type="InterPro" id="IPR029065">
    <property type="entry name" value="Enolase_C-like"/>
</dbReference>
<dbReference type="Gene3D" id="3.20.20.120">
    <property type="entry name" value="Enolase-like C-terminal domain"/>
    <property type="match status" value="1"/>
</dbReference>
<evidence type="ECO:0000259" key="4">
    <source>
        <dbReference type="SMART" id="SM00922"/>
    </source>
</evidence>
<name>A0A286GNQ4_9PROT</name>
<accession>A0A286GNQ4</accession>
<keyword evidence="3" id="KW-0460">Magnesium</keyword>
<dbReference type="AlphaFoldDB" id="A0A286GNQ4"/>
<dbReference type="PANTHER" id="PTHR13794">
    <property type="entry name" value="ENOLASE SUPERFAMILY, MANDELATE RACEMASE"/>
    <property type="match status" value="1"/>
</dbReference>
<dbReference type="RefSeq" id="WP_245913493.1">
    <property type="nucleotide sequence ID" value="NZ_OCNJ01000006.1"/>
</dbReference>
<dbReference type="GO" id="GO:0016836">
    <property type="term" value="F:hydro-lyase activity"/>
    <property type="evidence" value="ECO:0007669"/>
    <property type="project" value="TreeGrafter"/>
</dbReference>
<protein>
    <submittedName>
        <fullName evidence="5">Enolase C-terminal domain-like</fullName>
    </submittedName>
</protein>
<proteinExistence type="predicted"/>
<dbReference type="GO" id="GO:0000287">
    <property type="term" value="F:magnesium ion binding"/>
    <property type="evidence" value="ECO:0007669"/>
    <property type="project" value="TreeGrafter"/>
</dbReference>
<dbReference type="Pfam" id="PF13378">
    <property type="entry name" value="MR_MLE_C"/>
    <property type="match status" value="1"/>
</dbReference>
<keyword evidence="6" id="KW-1185">Reference proteome</keyword>
<dbReference type="InterPro" id="IPR013342">
    <property type="entry name" value="Mandelate_racemase_C"/>
</dbReference>
<evidence type="ECO:0000313" key="5">
    <source>
        <dbReference type="EMBL" id="SOD97167.1"/>
    </source>
</evidence>
<dbReference type="SFLD" id="SFLDS00001">
    <property type="entry name" value="Enolase"/>
    <property type="match status" value="1"/>
</dbReference>
<dbReference type="Proteomes" id="UP000219621">
    <property type="component" value="Unassembled WGS sequence"/>
</dbReference>
<dbReference type="PANTHER" id="PTHR13794:SF58">
    <property type="entry name" value="MITOCHONDRIAL ENOLASE SUPERFAMILY MEMBER 1"/>
    <property type="match status" value="1"/>
</dbReference>
<sequence length="241" mass="26102">MGQAQPRITAYGSGGFTSYDDAELEKQLSDWAEAGMKMVKMKVGSESGRDIARVRLAREAIGPDVQLGVDANGAYGRKQALAFGEAFAAQGVMWFEEPVTSQDRAGLRLLRDRLPAGMDVAAGEYGWDLQHFHDLLTAGAVDCLQIDGTRCLGITGFLQAAVLARAHHLEVSAHCAPTLHVPVCCALPHARHIEYFHDHVRIERMLFDGFRDAAGGRMSPSLDRPGLGIALKEADAARYAV</sequence>
<reference evidence="5 6" key="1">
    <citation type="submission" date="2017-09" db="EMBL/GenBank/DDBJ databases">
        <authorList>
            <person name="Ehlers B."/>
            <person name="Leendertz F.H."/>
        </authorList>
    </citation>
    <scope>NUCLEOTIDE SEQUENCE [LARGE SCALE GENOMIC DNA]</scope>
    <source>
        <strain evidence="5 6">USBA 140</strain>
    </source>
</reference>
<dbReference type="InterPro" id="IPR046945">
    <property type="entry name" value="RHMD-like"/>
</dbReference>
<evidence type="ECO:0000313" key="6">
    <source>
        <dbReference type="Proteomes" id="UP000219621"/>
    </source>
</evidence>
<evidence type="ECO:0000256" key="1">
    <source>
        <dbReference type="ARBA" id="ARBA00001946"/>
    </source>
</evidence>
<dbReference type="GO" id="GO:0016052">
    <property type="term" value="P:carbohydrate catabolic process"/>
    <property type="evidence" value="ECO:0007669"/>
    <property type="project" value="TreeGrafter"/>
</dbReference>
<dbReference type="SUPFAM" id="SSF51604">
    <property type="entry name" value="Enolase C-terminal domain-like"/>
    <property type="match status" value="1"/>
</dbReference>
<dbReference type="EMBL" id="OCNJ01000006">
    <property type="protein sequence ID" value="SOD97167.1"/>
    <property type="molecule type" value="Genomic_DNA"/>
</dbReference>
<dbReference type="InterPro" id="IPR036849">
    <property type="entry name" value="Enolase-like_C_sf"/>
</dbReference>
<gene>
    <name evidence="5" type="ORF">SAMN05421508_106291</name>
</gene>
<keyword evidence="2" id="KW-0479">Metal-binding</keyword>
<comment type="cofactor">
    <cofactor evidence="1">
        <name>Mg(2+)</name>
        <dbReference type="ChEBI" id="CHEBI:18420"/>
    </cofactor>
</comment>
<organism evidence="5 6">
    <name type="scientific">Caenispirillum bisanense</name>
    <dbReference type="NCBI Taxonomy" id="414052"/>
    <lineage>
        <taxon>Bacteria</taxon>
        <taxon>Pseudomonadati</taxon>
        <taxon>Pseudomonadota</taxon>
        <taxon>Alphaproteobacteria</taxon>
        <taxon>Rhodospirillales</taxon>
        <taxon>Novispirillaceae</taxon>
        <taxon>Caenispirillum</taxon>
    </lineage>
</organism>
<evidence type="ECO:0000256" key="2">
    <source>
        <dbReference type="ARBA" id="ARBA00022723"/>
    </source>
</evidence>